<evidence type="ECO:0000256" key="3">
    <source>
        <dbReference type="ARBA" id="ARBA00022857"/>
    </source>
</evidence>
<accession>A0A0F9D3P0</accession>
<keyword evidence="3" id="KW-0521">NADP</keyword>
<evidence type="ECO:0000259" key="6">
    <source>
        <dbReference type="Pfam" id="PF02558"/>
    </source>
</evidence>
<dbReference type="GO" id="GO:0050661">
    <property type="term" value="F:NADP binding"/>
    <property type="evidence" value="ECO:0007669"/>
    <property type="project" value="TreeGrafter"/>
</dbReference>
<dbReference type="Pfam" id="PF02558">
    <property type="entry name" value="ApbA"/>
    <property type="match status" value="1"/>
</dbReference>
<dbReference type="InterPro" id="IPR013752">
    <property type="entry name" value="KPA_reductase"/>
</dbReference>
<dbReference type="GO" id="GO:0005737">
    <property type="term" value="C:cytoplasm"/>
    <property type="evidence" value="ECO:0007669"/>
    <property type="project" value="TreeGrafter"/>
</dbReference>
<feature type="domain" description="Ketopantoate reductase C-terminal" evidence="7">
    <location>
        <begin position="176"/>
        <end position="319"/>
    </location>
</feature>
<name>A0A0F9D3P0_9ZZZZ</name>
<dbReference type="EMBL" id="LAZR01033361">
    <property type="protein sequence ID" value="KKL48301.1"/>
    <property type="molecule type" value="Genomic_DNA"/>
</dbReference>
<dbReference type="Pfam" id="PF08546">
    <property type="entry name" value="ApbA_C"/>
    <property type="match status" value="1"/>
</dbReference>
<comment type="similarity">
    <text evidence="1">Belongs to the ketopantoate reductase family.</text>
</comment>
<dbReference type="InterPro" id="IPR013332">
    <property type="entry name" value="KPR_N"/>
</dbReference>
<sequence>MRIAVIGCGGIGGVVAGILGSQESDVLCVDINKDTVKRINDRGIRLYGKKGNINTSVRAVSSIGDEEGEFDVIVITVKSMVLRDVFELNKDHLSNDGLILTLQNGIEILDIVKDFPDVKTVAGAVGYNSQIDEKGEYIVTAQGGITIGNLTTGSDEDLLRLKNIFDPGILIDINRNITGVLWSKLLIVCGVTGLGGCSGLRLGELLGHREARQLFYRVVTEGASVSKKLGIQLEKFGRAINPEKFGDHKGGYPIFARYLLLKLIGITRQNIKAGIILDIERGNRTEVDFINGAVVKAGMALGIDTTVNREIVRVVKEIEQGNRRMTKGNLLEIMELNKR</sequence>
<gene>
    <name evidence="8" type="ORF">LCGC14_2326870</name>
</gene>
<evidence type="ECO:0000256" key="5">
    <source>
        <dbReference type="ARBA" id="ARBA00032024"/>
    </source>
</evidence>
<dbReference type="PANTHER" id="PTHR43765:SF2">
    <property type="entry name" value="2-DEHYDROPANTOATE 2-REDUCTASE"/>
    <property type="match status" value="1"/>
</dbReference>
<comment type="caution">
    <text evidence="8">The sequence shown here is derived from an EMBL/GenBank/DDBJ whole genome shotgun (WGS) entry which is preliminary data.</text>
</comment>
<dbReference type="PANTHER" id="PTHR43765">
    <property type="entry name" value="2-DEHYDROPANTOATE 2-REDUCTASE-RELATED"/>
    <property type="match status" value="1"/>
</dbReference>
<dbReference type="SUPFAM" id="SSF48179">
    <property type="entry name" value="6-phosphogluconate dehydrogenase C-terminal domain-like"/>
    <property type="match status" value="1"/>
</dbReference>
<dbReference type="AlphaFoldDB" id="A0A0F9D3P0"/>
<evidence type="ECO:0000256" key="2">
    <source>
        <dbReference type="ARBA" id="ARBA00013014"/>
    </source>
</evidence>
<dbReference type="SUPFAM" id="SSF51735">
    <property type="entry name" value="NAD(P)-binding Rossmann-fold domains"/>
    <property type="match status" value="1"/>
</dbReference>
<dbReference type="Gene3D" id="3.40.50.720">
    <property type="entry name" value="NAD(P)-binding Rossmann-like Domain"/>
    <property type="match status" value="1"/>
</dbReference>
<dbReference type="GO" id="GO:0008677">
    <property type="term" value="F:2-dehydropantoate 2-reductase activity"/>
    <property type="evidence" value="ECO:0007669"/>
    <property type="project" value="UniProtKB-EC"/>
</dbReference>
<organism evidence="8">
    <name type="scientific">marine sediment metagenome</name>
    <dbReference type="NCBI Taxonomy" id="412755"/>
    <lineage>
        <taxon>unclassified sequences</taxon>
        <taxon>metagenomes</taxon>
        <taxon>ecological metagenomes</taxon>
    </lineage>
</organism>
<evidence type="ECO:0000259" key="7">
    <source>
        <dbReference type="Pfam" id="PF08546"/>
    </source>
</evidence>
<dbReference type="Gene3D" id="1.10.1040.10">
    <property type="entry name" value="N-(1-d-carboxylethyl)-l-norvaline Dehydrogenase, domain 2"/>
    <property type="match status" value="1"/>
</dbReference>
<evidence type="ECO:0000256" key="4">
    <source>
        <dbReference type="ARBA" id="ARBA00023002"/>
    </source>
</evidence>
<dbReference type="NCBIfam" id="TIGR00745">
    <property type="entry name" value="apbA_panE"/>
    <property type="match status" value="1"/>
</dbReference>
<dbReference type="InterPro" id="IPR050838">
    <property type="entry name" value="Ketopantoate_reductase"/>
</dbReference>
<protein>
    <recommendedName>
        <fullName evidence="2">2-dehydropantoate 2-reductase</fullName>
        <ecNumber evidence="2">1.1.1.169</ecNumber>
    </recommendedName>
    <alternativeName>
        <fullName evidence="5">Ketopantoate reductase</fullName>
    </alternativeName>
</protein>
<keyword evidence="4" id="KW-0560">Oxidoreductase</keyword>
<dbReference type="InterPro" id="IPR003710">
    <property type="entry name" value="ApbA"/>
</dbReference>
<dbReference type="EC" id="1.1.1.169" evidence="2"/>
<dbReference type="GO" id="GO:0015940">
    <property type="term" value="P:pantothenate biosynthetic process"/>
    <property type="evidence" value="ECO:0007669"/>
    <property type="project" value="InterPro"/>
</dbReference>
<dbReference type="InterPro" id="IPR013328">
    <property type="entry name" value="6PGD_dom2"/>
</dbReference>
<dbReference type="InterPro" id="IPR036291">
    <property type="entry name" value="NAD(P)-bd_dom_sf"/>
</dbReference>
<reference evidence="8" key="1">
    <citation type="journal article" date="2015" name="Nature">
        <title>Complex archaea that bridge the gap between prokaryotes and eukaryotes.</title>
        <authorList>
            <person name="Spang A."/>
            <person name="Saw J.H."/>
            <person name="Jorgensen S.L."/>
            <person name="Zaremba-Niedzwiedzka K."/>
            <person name="Martijn J."/>
            <person name="Lind A.E."/>
            <person name="van Eijk R."/>
            <person name="Schleper C."/>
            <person name="Guy L."/>
            <person name="Ettema T.J."/>
        </authorList>
    </citation>
    <scope>NUCLEOTIDE SEQUENCE</scope>
</reference>
<evidence type="ECO:0000313" key="8">
    <source>
        <dbReference type="EMBL" id="KKL48301.1"/>
    </source>
</evidence>
<dbReference type="InterPro" id="IPR008927">
    <property type="entry name" value="6-PGluconate_DH-like_C_sf"/>
</dbReference>
<proteinExistence type="inferred from homology"/>
<evidence type="ECO:0000256" key="1">
    <source>
        <dbReference type="ARBA" id="ARBA00007870"/>
    </source>
</evidence>
<feature type="domain" description="Ketopantoate reductase N-terminal" evidence="6">
    <location>
        <begin position="3"/>
        <end position="150"/>
    </location>
</feature>